<dbReference type="FunFam" id="3.20.20.70:FF:000019">
    <property type="entry name" value="Delta-aminolevulinic acid dehydratase"/>
    <property type="match status" value="1"/>
</dbReference>
<dbReference type="PROSITE" id="PS00169">
    <property type="entry name" value="D_ALA_DEHYDRATASE"/>
    <property type="match status" value="1"/>
</dbReference>
<feature type="binding site" evidence="15">
    <location>
        <position position="230"/>
    </location>
    <ligand>
        <name>Mg(2+)</name>
        <dbReference type="ChEBI" id="CHEBI:18420"/>
    </ligand>
</feature>
<dbReference type="PANTHER" id="PTHR11458:SF0">
    <property type="entry name" value="DELTA-AMINOLEVULINIC ACID DEHYDRATASE"/>
    <property type="match status" value="1"/>
</dbReference>
<dbReference type="AlphaFoldDB" id="A0A0N8NT21"/>
<keyword evidence="7" id="KW-0350">Heme biosynthesis</keyword>
<evidence type="ECO:0000256" key="8">
    <source>
        <dbReference type="ARBA" id="ARBA00023239"/>
    </source>
</evidence>
<feature type="binding site" evidence="14">
    <location>
        <position position="117"/>
    </location>
    <ligand>
        <name>Zn(2+)</name>
        <dbReference type="ChEBI" id="CHEBI:29105"/>
        <note>catalytic</note>
    </ligand>
</feature>
<dbReference type="UniPathway" id="UPA00251">
    <property type="reaction ID" value="UER00318"/>
</dbReference>
<dbReference type="CDD" id="cd00384">
    <property type="entry name" value="ALAD_PBGS"/>
    <property type="match status" value="1"/>
</dbReference>
<dbReference type="GO" id="GO:0005829">
    <property type="term" value="C:cytosol"/>
    <property type="evidence" value="ECO:0007669"/>
    <property type="project" value="TreeGrafter"/>
</dbReference>
<keyword evidence="14" id="KW-0479">Metal-binding</keyword>
<organism evidence="18 19">
    <name type="scientific">Oxobacter pfennigii</name>
    <dbReference type="NCBI Taxonomy" id="36849"/>
    <lineage>
        <taxon>Bacteria</taxon>
        <taxon>Bacillati</taxon>
        <taxon>Bacillota</taxon>
        <taxon>Clostridia</taxon>
        <taxon>Eubacteriales</taxon>
        <taxon>Clostridiaceae</taxon>
        <taxon>Oxobacter</taxon>
    </lineage>
</organism>
<dbReference type="PIRSF" id="PIRSF001415">
    <property type="entry name" value="Porphbilin_synth"/>
    <property type="match status" value="1"/>
</dbReference>
<comment type="similarity">
    <text evidence="3 17">Belongs to the ALAD family.</text>
</comment>
<proteinExistence type="inferred from homology"/>
<evidence type="ECO:0000256" key="2">
    <source>
        <dbReference type="ARBA" id="ARBA00004694"/>
    </source>
</evidence>
<name>A0A0N8NT21_9CLOT</name>
<evidence type="ECO:0000256" key="16">
    <source>
        <dbReference type="RuleBase" id="RU000515"/>
    </source>
</evidence>
<feature type="binding site" evidence="14">
    <location>
        <position position="119"/>
    </location>
    <ligand>
        <name>Zn(2+)</name>
        <dbReference type="ChEBI" id="CHEBI:29105"/>
        <note>catalytic</note>
    </ligand>
</feature>
<keyword evidence="9 16" id="KW-0627">Porphyrin biosynthesis</keyword>
<comment type="subunit">
    <text evidence="4 16">Homooctamer.</text>
</comment>
<feature type="active site" description="Schiff-base intermediate with substrate" evidence="12">
    <location>
        <position position="192"/>
    </location>
</feature>
<dbReference type="GO" id="GO:0008270">
    <property type="term" value="F:zinc ion binding"/>
    <property type="evidence" value="ECO:0007669"/>
    <property type="project" value="TreeGrafter"/>
</dbReference>
<sequence length="325" mass="36391">MFARIRRLRGNRAIREMVRETILHPWDFIFPVFVMEGTNIKEEIEAMPGNYHYTLDRLHEVMEEVVNSGVKGVLLFGLPGQKDEIASSAFDGNGIVQRAIKKIKEIAPELYVITDVCMCQYTSHGHCGILKGDEVDNDLTLPYIARIALSHAQAGADMVAPSDMMDGRISAIREALDENGFSNIPIMSYSMKYSSAFYGPFREAAHSAPSFGDRKTYQMDPANARQAMMEAEADIDEGADILMVKPALSYLDIIRMSKDRFDVPIAAYNVSGEFSMIKAAAKMGWINEREVVLEMLTSIKRAGADIIITYSALDACKWLKEENHE</sequence>
<keyword evidence="19" id="KW-1185">Reference proteome</keyword>
<dbReference type="InterPro" id="IPR030656">
    <property type="entry name" value="ALAD_AS"/>
</dbReference>
<dbReference type="PATRIC" id="fig|36849.3.peg.3239"/>
<evidence type="ECO:0000256" key="11">
    <source>
        <dbReference type="ARBA" id="ARBA00047651"/>
    </source>
</evidence>
<evidence type="ECO:0000256" key="3">
    <source>
        <dbReference type="ARBA" id="ARBA00008055"/>
    </source>
</evidence>
<dbReference type="RefSeq" id="WP_054876048.1">
    <property type="nucleotide sequence ID" value="NZ_LKET01000039.1"/>
</dbReference>
<dbReference type="OrthoDB" id="9805001at2"/>
<dbReference type="STRING" id="36849.OXPF_30570"/>
<dbReference type="Pfam" id="PF00490">
    <property type="entry name" value="ALAD"/>
    <property type="match status" value="1"/>
</dbReference>
<dbReference type="PANTHER" id="PTHR11458">
    <property type="entry name" value="DELTA-AMINOLEVULINIC ACID DEHYDRATASE"/>
    <property type="match status" value="1"/>
</dbReference>
<evidence type="ECO:0000256" key="15">
    <source>
        <dbReference type="PIRSR" id="PIRSR001415-5"/>
    </source>
</evidence>
<comment type="caution">
    <text evidence="18">The sequence shown here is derived from an EMBL/GenBank/DDBJ whole genome shotgun (WGS) entry which is preliminary data.</text>
</comment>
<comment type="function">
    <text evidence="10">Catalyzes an early step in the biosynthesis of tetrapyrroles. Binds two molecules of 5-aminolevulinate per subunit, each at a distinct site, and catalyzes their condensation to form porphobilinogen.</text>
</comment>
<comment type="catalytic activity">
    <reaction evidence="11 16">
        <text>2 5-aminolevulinate = porphobilinogen + 2 H2O + H(+)</text>
        <dbReference type="Rhea" id="RHEA:24064"/>
        <dbReference type="ChEBI" id="CHEBI:15377"/>
        <dbReference type="ChEBI" id="CHEBI:15378"/>
        <dbReference type="ChEBI" id="CHEBI:58126"/>
        <dbReference type="ChEBI" id="CHEBI:356416"/>
        <dbReference type="EC" id="4.2.1.24"/>
    </reaction>
</comment>
<dbReference type="GO" id="GO:0006782">
    <property type="term" value="P:protoporphyrinogen IX biosynthetic process"/>
    <property type="evidence" value="ECO:0007669"/>
    <property type="project" value="UniProtKB-UniPathway"/>
</dbReference>
<evidence type="ECO:0000256" key="1">
    <source>
        <dbReference type="ARBA" id="ARBA00001947"/>
    </source>
</evidence>
<dbReference type="SMART" id="SM01004">
    <property type="entry name" value="ALAD"/>
    <property type="match status" value="1"/>
</dbReference>
<keyword evidence="8 16" id="KW-0456">Lyase</keyword>
<dbReference type="InterPro" id="IPR001731">
    <property type="entry name" value="ALAD"/>
</dbReference>
<dbReference type="InterPro" id="IPR013785">
    <property type="entry name" value="Aldolase_TIM"/>
</dbReference>
<reference evidence="18 19" key="1">
    <citation type="submission" date="2015-09" db="EMBL/GenBank/DDBJ databases">
        <title>Genome sequence of Oxobacter pfennigii DSM 3222.</title>
        <authorList>
            <person name="Poehlein A."/>
            <person name="Bengelsdorf F.R."/>
            <person name="Schiel-Bengelsdorf B."/>
            <person name="Duerre P."/>
            <person name="Daniel R."/>
        </authorList>
    </citation>
    <scope>NUCLEOTIDE SEQUENCE [LARGE SCALE GENOMIC DNA]</scope>
    <source>
        <strain evidence="18 19">DSM 3222</strain>
    </source>
</reference>
<feature type="binding site" evidence="13">
    <location>
        <position position="271"/>
    </location>
    <ligand>
        <name>5-aminolevulinate</name>
        <dbReference type="ChEBI" id="CHEBI:356416"/>
        <label>2</label>
    </ligand>
</feature>
<keyword evidence="14" id="KW-0862">Zinc</keyword>
<evidence type="ECO:0000256" key="5">
    <source>
        <dbReference type="ARBA" id="ARBA00012053"/>
    </source>
</evidence>
<evidence type="ECO:0000256" key="4">
    <source>
        <dbReference type="ARBA" id="ARBA00011823"/>
    </source>
</evidence>
<dbReference type="PRINTS" id="PR00144">
    <property type="entry name" value="DALDHYDRTASE"/>
</dbReference>
<feature type="binding site" evidence="13">
    <location>
        <position position="214"/>
    </location>
    <ligand>
        <name>5-aminolevulinate</name>
        <dbReference type="ChEBI" id="CHEBI:356416"/>
        <label>1</label>
    </ligand>
</feature>
<evidence type="ECO:0000256" key="7">
    <source>
        <dbReference type="ARBA" id="ARBA00023133"/>
    </source>
</evidence>
<evidence type="ECO:0000256" key="17">
    <source>
        <dbReference type="RuleBase" id="RU004161"/>
    </source>
</evidence>
<feature type="binding site" evidence="13">
    <location>
        <position position="310"/>
    </location>
    <ligand>
        <name>5-aminolevulinate</name>
        <dbReference type="ChEBI" id="CHEBI:356416"/>
        <label>2</label>
    </ligand>
</feature>
<evidence type="ECO:0000256" key="10">
    <source>
        <dbReference type="ARBA" id="ARBA00025628"/>
    </source>
</evidence>
<evidence type="ECO:0000256" key="14">
    <source>
        <dbReference type="PIRSR" id="PIRSR001415-3"/>
    </source>
</evidence>
<feature type="binding site" evidence="13">
    <location>
        <position position="202"/>
    </location>
    <ligand>
        <name>5-aminolevulinate</name>
        <dbReference type="ChEBI" id="CHEBI:356416"/>
        <label>1</label>
    </ligand>
</feature>
<comment type="cofactor">
    <cofactor evidence="1">
        <name>Zn(2+)</name>
        <dbReference type="ChEBI" id="CHEBI:29105"/>
    </cofactor>
</comment>
<dbReference type="Proteomes" id="UP000050326">
    <property type="component" value="Unassembled WGS sequence"/>
</dbReference>
<evidence type="ECO:0000256" key="9">
    <source>
        <dbReference type="ARBA" id="ARBA00023244"/>
    </source>
</evidence>
<evidence type="ECO:0000256" key="13">
    <source>
        <dbReference type="PIRSR" id="PIRSR001415-2"/>
    </source>
</evidence>
<feature type="active site" description="Schiff-base intermediate with substrate" evidence="12">
    <location>
        <position position="245"/>
    </location>
</feature>
<protein>
    <recommendedName>
        <fullName evidence="6 16">Delta-aminolevulinic acid dehydratase</fullName>
        <ecNumber evidence="5 16">4.2.1.24</ecNumber>
    </recommendedName>
</protein>
<dbReference type="EC" id="4.2.1.24" evidence="5 16"/>
<gene>
    <name evidence="18" type="primary">hemB</name>
    <name evidence="18" type="ORF">OXPF_30570</name>
</gene>
<evidence type="ECO:0000256" key="6">
    <source>
        <dbReference type="ARBA" id="ARBA00020771"/>
    </source>
</evidence>
<dbReference type="EMBL" id="LKET01000039">
    <property type="protein sequence ID" value="KPU43616.1"/>
    <property type="molecule type" value="Genomic_DNA"/>
</dbReference>
<comment type="pathway">
    <text evidence="2">Porphyrin-containing compound metabolism; protoporphyrin-IX biosynthesis; coproporphyrinogen-III from 5-aminolevulinate: step 1/4.</text>
</comment>
<keyword evidence="15" id="KW-0460">Magnesium</keyword>
<evidence type="ECO:0000256" key="12">
    <source>
        <dbReference type="PIRSR" id="PIRSR001415-1"/>
    </source>
</evidence>
<dbReference type="Gene3D" id="3.20.20.70">
    <property type="entry name" value="Aldolase class I"/>
    <property type="match status" value="1"/>
</dbReference>
<evidence type="ECO:0000313" key="18">
    <source>
        <dbReference type="EMBL" id="KPU43616.1"/>
    </source>
</evidence>
<dbReference type="NCBIfam" id="NF006762">
    <property type="entry name" value="PRK09283.1"/>
    <property type="match status" value="1"/>
</dbReference>
<dbReference type="SUPFAM" id="SSF51569">
    <property type="entry name" value="Aldolase"/>
    <property type="match status" value="1"/>
</dbReference>
<evidence type="ECO:0000313" key="19">
    <source>
        <dbReference type="Proteomes" id="UP000050326"/>
    </source>
</evidence>
<dbReference type="GO" id="GO:0004655">
    <property type="term" value="F:porphobilinogen synthase activity"/>
    <property type="evidence" value="ECO:0007669"/>
    <property type="project" value="UniProtKB-EC"/>
</dbReference>
<feature type="binding site" evidence="14">
    <location>
        <position position="127"/>
    </location>
    <ligand>
        <name>Zn(2+)</name>
        <dbReference type="ChEBI" id="CHEBI:29105"/>
        <note>catalytic</note>
    </ligand>
</feature>
<accession>A0A0N8NT21</accession>